<evidence type="ECO:0000256" key="2">
    <source>
        <dbReference type="SAM" id="MobiDB-lite"/>
    </source>
</evidence>
<dbReference type="InterPro" id="IPR054289">
    <property type="entry name" value="DUF7025"/>
</dbReference>
<dbReference type="InterPro" id="IPR036864">
    <property type="entry name" value="Zn2-C6_fun-type_DNA-bd_sf"/>
</dbReference>
<proteinExistence type="predicted"/>
<dbReference type="GO" id="GO:0008270">
    <property type="term" value="F:zinc ion binding"/>
    <property type="evidence" value="ECO:0007669"/>
    <property type="project" value="InterPro"/>
</dbReference>
<protein>
    <recommendedName>
        <fullName evidence="3">Zn(2)-C6 fungal-type domain-containing protein</fullName>
    </recommendedName>
</protein>
<comment type="caution">
    <text evidence="4">The sequence shown here is derived from an EMBL/GenBank/DDBJ whole genome shotgun (WGS) entry which is preliminary data.</text>
</comment>
<evidence type="ECO:0000313" key="4">
    <source>
        <dbReference type="EMBL" id="KAF5700206.1"/>
    </source>
</evidence>
<dbReference type="Proteomes" id="UP000532311">
    <property type="component" value="Unassembled WGS sequence"/>
</dbReference>
<dbReference type="PROSITE" id="PS50048">
    <property type="entry name" value="ZN2_CY6_FUNGAL_2"/>
    <property type="match status" value="1"/>
</dbReference>
<dbReference type="InterPro" id="IPR027417">
    <property type="entry name" value="P-loop_NTPase"/>
</dbReference>
<dbReference type="Pfam" id="PF06985">
    <property type="entry name" value="HET"/>
    <property type="match status" value="1"/>
</dbReference>
<keyword evidence="1" id="KW-0539">Nucleus</keyword>
<dbReference type="PANTHER" id="PTHR10622">
    <property type="entry name" value="HET DOMAIN-CONTAINING PROTEIN"/>
    <property type="match status" value="1"/>
</dbReference>
<feature type="domain" description="Zn(2)-C6 fungal-type" evidence="3">
    <location>
        <begin position="38"/>
        <end position="68"/>
    </location>
</feature>
<dbReference type="EMBL" id="JAAQPF010000539">
    <property type="protein sequence ID" value="KAF5700206.1"/>
    <property type="molecule type" value="Genomic_DNA"/>
</dbReference>
<dbReference type="InterPro" id="IPR010730">
    <property type="entry name" value="HET"/>
</dbReference>
<sequence length="1459" mass="165615">MADRLSSPLKYGMSTSTYAQGYKQRNDTRIRRQKVLRACDRCRTRKTKCDAGYTTCRRCQRDGFVCTTGFTTKNPYRQLPPGYTEVYKKTHSVLEATVKRLYLMVRNGDTWDFDEPKLDNCGEVIVHDIIHKLGYSQPRIEARSPTPIMDLEDDENSEGTASEHGEEIADQVPKEEAVVPETGLPTPCRDEQSPPEQCVDNCEDGSQTSIDHSVGSDTLSTLAQQWANGFYGNFSTPIWGADMMAVNWPQSDLMSKVTSETVSSDIPLLFQPAVFDMCGRMMMVNHQDFRLDSNWRPECAVQLTVLHSQVWLRDNKYCNFSDENTADNIVDNVPSITEAMSSQPSDLIPRYIVIHRVECPGSTPAHSGHPATSSYQDVPRLFVGDNKFMPLRGRIPDENSQMRTKKDHTISFIIQRTYNCLEYHETVFGALREASANSSTPDPRSQFFLLPTDADDAVAEGESMEVVSTHLKNAIEEVKVAGTKKSPVEKSLLLGWGRESSMVAPYLHFYHTRNLLRDYIPYLPERQSKELILLLEYLDKEYRTDYQEAENLFLGDGLVNRKHIHKLFGPREIIVTVEEGHHVAMVSKYPPLPGSNPIRLECETWKFNGRFAKVKRIVTIPWPKHAAEVDKVPIKSLGIFPLRFDHQVEHCLRKRGDLFWQLRKPRLILYNAPSQVLEYRMGNGRYIVDMETYCRFHRINTLDEVVTEHVGEYLPLETTESASPPAGSFNLLLPPTTCGFGLHDKKWRKLAIEYAADIVWNEDMFDMLVTIPGGEKNISRALLHGNKASIDAIAGRDKSRLILIYGDPGSGKTFAAKALAEIARRPLYRLTPYEVGIELNQVENNIKEAFYLGDMWGAAKNLKRFFFIYTLSLLSTENFAWLSSNRMRLINTRTRAFEEFYGSKVPKYAILSHTWGQEEVTFMDWADPTTVTQKSGFIKIIEACEQARNDDYSYIWVDTNCIDKSSSAELTEAINSMFAWYSKADICYAYLSDVPTFKPLSYAKEFRQSRWFRRGWTLQELLAPDRVVFYAADWSRIGTRSTLVRHISEATGIGIRYLSSAPNTATATQAEWSEVRSPLCHEASVAERMSWLSRRETTRIEDMAYCMLGIFGIHMPLVYGEGPRAFLRLQEEILKTSDDHSLFCWSWAMSNNQISLLAPRPHSFLEASPYRPNQLSIRPSTYTIANSRLSIRLPLIQCWSSYIAVLDVRLGGLPYVGIALRQESPISVFTRASYPDAPIPLISSIHYPHLPLTDMFIPARHTDSESMSPPSLTDRTQCKAGALLSFGLAGRSSTRSKFIEINTFPPNRFSQVDSILVICPADYCQALGPNWLQRMTRTDAGFIGATIVEFTISPGTKEMILFAVTTQNKDSYLIPEWHYCELAGFLSESEINGLRIGNALSLEAFQTFEKILCNPDYATKINDSNLKGRVSVEQARYGFTTTNASMLMHFGLSLYETAK</sequence>
<dbReference type="SUPFAM" id="SSF57701">
    <property type="entry name" value="Zn2/Cys6 DNA-binding domain"/>
    <property type="match status" value="1"/>
</dbReference>
<evidence type="ECO:0000313" key="5">
    <source>
        <dbReference type="Proteomes" id="UP000532311"/>
    </source>
</evidence>
<evidence type="ECO:0000256" key="1">
    <source>
        <dbReference type="ARBA" id="ARBA00023242"/>
    </source>
</evidence>
<dbReference type="SMART" id="SM00066">
    <property type="entry name" value="GAL4"/>
    <property type="match status" value="1"/>
</dbReference>
<dbReference type="Gene3D" id="4.10.240.10">
    <property type="entry name" value="Zn(2)-C6 fungal-type DNA-binding domain"/>
    <property type="match status" value="1"/>
</dbReference>
<gene>
    <name evidence="4" type="ORF">FGLOB1_10929</name>
</gene>
<dbReference type="GO" id="GO:0000981">
    <property type="term" value="F:DNA-binding transcription factor activity, RNA polymerase II-specific"/>
    <property type="evidence" value="ECO:0007669"/>
    <property type="project" value="InterPro"/>
</dbReference>
<dbReference type="CDD" id="cd00067">
    <property type="entry name" value="GAL4"/>
    <property type="match status" value="1"/>
</dbReference>
<dbReference type="SUPFAM" id="SSF52540">
    <property type="entry name" value="P-loop containing nucleoside triphosphate hydrolases"/>
    <property type="match status" value="1"/>
</dbReference>
<evidence type="ECO:0000259" key="3">
    <source>
        <dbReference type="PROSITE" id="PS50048"/>
    </source>
</evidence>
<organism evidence="4 5">
    <name type="scientific">Fusarium globosum</name>
    <dbReference type="NCBI Taxonomy" id="78864"/>
    <lineage>
        <taxon>Eukaryota</taxon>
        <taxon>Fungi</taxon>
        <taxon>Dikarya</taxon>
        <taxon>Ascomycota</taxon>
        <taxon>Pezizomycotina</taxon>
        <taxon>Sordariomycetes</taxon>
        <taxon>Hypocreomycetidae</taxon>
        <taxon>Hypocreales</taxon>
        <taxon>Nectriaceae</taxon>
        <taxon>Fusarium</taxon>
        <taxon>Fusarium fujikuroi species complex</taxon>
    </lineage>
</organism>
<dbReference type="Pfam" id="PF00172">
    <property type="entry name" value="Zn_clus"/>
    <property type="match status" value="1"/>
</dbReference>
<dbReference type="PANTHER" id="PTHR10622:SF10">
    <property type="entry name" value="HET DOMAIN-CONTAINING PROTEIN"/>
    <property type="match status" value="1"/>
</dbReference>
<keyword evidence="5" id="KW-1185">Reference proteome</keyword>
<accession>A0A8H5XVC8</accession>
<dbReference type="Gene3D" id="3.40.50.300">
    <property type="entry name" value="P-loop containing nucleotide triphosphate hydrolases"/>
    <property type="match status" value="1"/>
</dbReference>
<dbReference type="PROSITE" id="PS00463">
    <property type="entry name" value="ZN2_CY6_FUNGAL_1"/>
    <property type="match status" value="1"/>
</dbReference>
<reference evidence="4 5" key="1">
    <citation type="submission" date="2020-05" db="EMBL/GenBank/DDBJ databases">
        <title>Identification and distribution of gene clusters putatively required for synthesis of sphingolipid metabolism inhibitors in phylogenetically diverse species of the filamentous fungus Fusarium.</title>
        <authorList>
            <person name="Kim H.-S."/>
            <person name="Busman M."/>
            <person name="Brown D.W."/>
            <person name="Divon H."/>
            <person name="Uhlig S."/>
            <person name="Proctor R.H."/>
        </authorList>
    </citation>
    <scope>NUCLEOTIDE SEQUENCE [LARGE SCALE GENOMIC DNA]</scope>
    <source>
        <strain evidence="4 5">NRRL 26131</strain>
    </source>
</reference>
<feature type="compositionally biased region" description="Basic and acidic residues" evidence="2">
    <location>
        <begin position="161"/>
        <end position="177"/>
    </location>
</feature>
<name>A0A8H5XVC8_9HYPO</name>
<feature type="region of interest" description="Disordered" evidence="2">
    <location>
        <begin position="144"/>
        <end position="211"/>
    </location>
</feature>
<dbReference type="InterPro" id="IPR001138">
    <property type="entry name" value="Zn2Cys6_DnaBD"/>
</dbReference>
<dbReference type="Pfam" id="PF22942">
    <property type="entry name" value="DUF7025"/>
    <property type="match status" value="1"/>
</dbReference>